<feature type="transmembrane region" description="Helical" evidence="2">
    <location>
        <begin position="15"/>
        <end position="34"/>
    </location>
</feature>
<evidence type="ECO:0000313" key="3">
    <source>
        <dbReference type="EMBL" id="EGR32032.1"/>
    </source>
</evidence>
<evidence type="ECO:0000256" key="1">
    <source>
        <dbReference type="SAM" id="Coils"/>
    </source>
</evidence>
<evidence type="ECO:0000256" key="2">
    <source>
        <dbReference type="SAM" id="Phobius"/>
    </source>
</evidence>
<reference evidence="3 4" key="1">
    <citation type="submission" date="2011-07" db="EMBL/GenBank/DDBJ databases">
        <authorList>
            <person name="Coyne R."/>
            <person name="Brami D."/>
            <person name="Johnson J."/>
            <person name="Hostetler J."/>
            <person name="Hannick L."/>
            <person name="Clark T."/>
            <person name="Cassidy-Hanley D."/>
            <person name="Inman J."/>
        </authorList>
    </citation>
    <scope>NUCLEOTIDE SEQUENCE [LARGE SCALE GENOMIC DNA]</scope>
    <source>
        <strain evidence="3 4">G5</strain>
    </source>
</reference>
<feature type="coiled-coil region" evidence="1">
    <location>
        <begin position="115"/>
        <end position="142"/>
    </location>
</feature>
<evidence type="ECO:0000313" key="4">
    <source>
        <dbReference type="Proteomes" id="UP000008983"/>
    </source>
</evidence>
<gene>
    <name evidence="3" type="ORF">IMG5_098680</name>
</gene>
<keyword evidence="4" id="KW-1185">Reference proteome</keyword>
<keyword evidence="2" id="KW-0812">Transmembrane</keyword>
<dbReference type="GeneID" id="14908185"/>
<dbReference type="AlphaFoldDB" id="G0QS02"/>
<keyword evidence="2" id="KW-1133">Transmembrane helix</keyword>
<sequence length="405" mass="47933">MQIIGYEVILMESYISLNLFLYGLMIPFQILKIFDLKYDSGYLDKFLLEIELAIKQSQEYQILSSQFKKAVSRFAKDSEDVLLLFQLKTQIIIQQKISRIFDKEEEGVILKDKIRQLMNLRLEDMRRQIDNQEEAQQYAEKIRENRLKTLSKFDIQIIKDTEEFVMQMCDPETFDGSMIFCAKTILSYYEVRKDRILSDYLYMLVIPLMSVFAEAKHLHKIPVDLVGYFFSIQKVVSYFDPLVDLLVIQDEYYEQEMTDFIMSSLALVDQEVLDKIQEVLNLDIPSQRTLIVLIVKRFVHSLGFAFLPMNKKAYKKKWLEGEEENKYQKNTQYDYNSKLKSQFDEDESEYNEESGLHGRKVELQKINAEDIMKQLKIKQQIPENMGIVPIINDDESENSNHNVLY</sequence>
<accession>G0QS02</accession>
<dbReference type="STRING" id="857967.G0QS02"/>
<organism evidence="3 4">
    <name type="scientific">Ichthyophthirius multifiliis</name>
    <name type="common">White spot disease agent</name>
    <name type="synonym">Ich</name>
    <dbReference type="NCBI Taxonomy" id="5932"/>
    <lineage>
        <taxon>Eukaryota</taxon>
        <taxon>Sar</taxon>
        <taxon>Alveolata</taxon>
        <taxon>Ciliophora</taxon>
        <taxon>Intramacronucleata</taxon>
        <taxon>Oligohymenophorea</taxon>
        <taxon>Hymenostomatida</taxon>
        <taxon>Ophryoglenina</taxon>
        <taxon>Ichthyophthirius</taxon>
    </lineage>
</organism>
<dbReference type="OrthoDB" id="2126613at2759"/>
<protein>
    <submittedName>
        <fullName evidence="3">Uncharacterized protein</fullName>
    </submittedName>
</protein>
<dbReference type="Proteomes" id="UP000008983">
    <property type="component" value="Unassembled WGS sequence"/>
</dbReference>
<dbReference type="eggNOG" id="ENOG502TKRF">
    <property type="taxonomic scope" value="Eukaryota"/>
</dbReference>
<dbReference type="RefSeq" id="XP_004035518.1">
    <property type="nucleotide sequence ID" value="XM_004035470.1"/>
</dbReference>
<keyword evidence="2" id="KW-0472">Membrane</keyword>
<dbReference type="EMBL" id="GL983803">
    <property type="protein sequence ID" value="EGR32032.1"/>
    <property type="molecule type" value="Genomic_DNA"/>
</dbReference>
<keyword evidence="1" id="KW-0175">Coiled coil</keyword>
<name>G0QS02_ICHMU</name>
<dbReference type="InParanoid" id="G0QS02"/>
<proteinExistence type="predicted"/>